<proteinExistence type="predicted"/>
<gene>
    <name evidence="1" type="ORF">RU93_GL000432</name>
</gene>
<keyword evidence="2" id="KW-1185">Reference proteome</keyword>
<dbReference type="STRING" id="328396.RU93_GL000432"/>
<organism evidence="1 2">
    <name type="scientific">Enterococcus aquimarinus</name>
    <dbReference type="NCBI Taxonomy" id="328396"/>
    <lineage>
        <taxon>Bacteria</taxon>
        <taxon>Bacillati</taxon>
        <taxon>Bacillota</taxon>
        <taxon>Bacilli</taxon>
        <taxon>Lactobacillales</taxon>
        <taxon>Enterococcaceae</taxon>
        <taxon>Enterococcus</taxon>
    </lineage>
</organism>
<evidence type="ECO:0000313" key="1">
    <source>
        <dbReference type="EMBL" id="OJG09982.1"/>
    </source>
</evidence>
<reference evidence="1 2" key="1">
    <citation type="submission" date="2014-12" db="EMBL/GenBank/DDBJ databases">
        <title>Draft genome sequences of 29 type strains of Enterococci.</title>
        <authorList>
            <person name="Zhong Z."/>
            <person name="Sun Z."/>
            <person name="Liu W."/>
            <person name="Zhang W."/>
            <person name="Zhang H."/>
        </authorList>
    </citation>
    <scope>NUCLEOTIDE SEQUENCE [LARGE SCALE GENOMIC DNA]</scope>
    <source>
        <strain evidence="1 2">DSM 17690</strain>
    </source>
</reference>
<protein>
    <submittedName>
        <fullName evidence="1">Uncharacterized protein</fullName>
    </submittedName>
</protein>
<sequence length="48" mass="5557">METTEKYFGGFLSCAKFGHLEFLKKTDFRRGMIHTGNHCTKIKSTMID</sequence>
<dbReference type="AlphaFoldDB" id="A0A1L8QR41"/>
<evidence type="ECO:0000313" key="2">
    <source>
        <dbReference type="Proteomes" id="UP000182149"/>
    </source>
</evidence>
<name>A0A1L8QR41_9ENTE</name>
<accession>A0A1L8QR41</accession>
<comment type="caution">
    <text evidence="1">The sequence shown here is derived from an EMBL/GenBank/DDBJ whole genome shotgun (WGS) entry which is preliminary data.</text>
</comment>
<dbReference type="Proteomes" id="UP000182149">
    <property type="component" value="Unassembled WGS sequence"/>
</dbReference>
<dbReference type="EMBL" id="JXKD01000011">
    <property type="protein sequence ID" value="OJG09982.1"/>
    <property type="molecule type" value="Genomic_DNA"/>
</dbReference>